<evidence type="ECO:0000313" key="3">
    <source>
        <dbReference type="Proteomes" id="UP000028680"/>
    </source>
</evidence>
<name>A0AAN0VIC0_9RHOB</name>
<proteinExistence type="predicted"/>
<dbReference type="Pfam" id="PF11011">
    <property type="entry name" value="DUF2849"/>
    <property type="match status" value="1"/>
</dbReference>
<dbReference type="InterPro" id="IPR021270">
    <property type="entry name" value="DUF2849"/>
</dbReference>
<dbReference type="Proteomes" id="UP000028680">
    <property type="component" value="Chromosome"/>
</dbReference>
<evidence type="ECO:0008006" key="4">
    <source>
        <dbReference type="Google" id="ProtNLM"/>
    </source>
</evidence>
<accession>A0AAN0VIC0</accession>
<dbReference type="KEGG" id="ptp:RCA23_c14400"/>
<evidence type="ECO:0000256" key="1">
    <source>
        <dbReference type="SAM" id="MobiDB-lite"/>
    </source>
</evidence>
<gene>
    <name evidence="2" type="ORF">RCA23_c14400</name>
</gene>
<reference evidence="2 3" key="1">
    <citation type="journal article" date="2014" name="ISME J.">
        <title>Adaptation of an abundant Roseobacter RCA organism to pelagic systems revealed by genomic and transcriptomic analyses.</title>
        <authorList>
            <person name="Voget S."/>
            <person name="Wemheuer B."/>
            <person name="Brinkhoff T."/>
            <person name="Vollmers J."/>
            <person name="Dietrich S."/>
            <person name="Giebel H.A."/>
            <person name="Beardsley C."/>
            <person name="Sardemann C."/>
            <person name="Bakenhus I."/>
            <person name="Billerbeck S."/>
            <person name="Daniel R."/>
            <person name="Simon M."/>
        </authorList>
    </citation>
    <scope>NUCLEOTIDE SEQUENCE [LARGE SCALE GENOMIC DNA]</scope>
    <source>
        <strain evidence="2 3">RCA23</strain>
    </source>
</reference>
<feature type="region of interest" description="Disordered" evidence="1">
    <location>
        <begin position="79"/>
        <end position="98"/>
    </location>
</feature>
<keyword evidence="3" id="KW-1185">Reference proteome</keyword>
<dbReference type="GeneID" id="93368308"/>
<sequence>MPVTPISKVVTANDLKSGEVIYLRFPHSWTPDLTKASVITDRDLAKASLVFAQGQANVVVGAYLSDVIKDADGPKASHFREKFRSTGPSNYRHGKQEI</sequence>
<organism evidence="2 3">
    <name type="scientific">Planktomarina temperata RCA23</name>
    <dbReference type="NCBI Taxonomy" id="666509"/>
    <lineage>
        <taxon>Bacteria</taxon>
        <taxon>Pseudomonadati</taxon>
        <taxon>Pseudomonadota</taxon>
        <taxon>Alphaproteobacteria</taxon>
        <taxon>Rhodobacterales</taxon>
        <taxon>Paracoccaceae</taxon>
        <taxon>Planktomarina</taxon>
    </lineage>
</organism>
<dbReference type="EMBL" id="CP003984">
    <property type="protein sequence ID" value="AII86981.1"/>
    <property type="molecule type" value="Genomic_DNA"/>
</dbReference>
<protein>
    <recommendedName>
        <fullName evidence="4">DUF2849 domain-containing protein</fullName>
    </recommendedName>
</protein>
<evidence type="ECO:0000313" key="2">
    <source>
        <dbReference type="EMBL" id="AII86981.1"/>
    </source>
</evidence>
<dbReference type="AlphaFoldDB" id="A0AAN0VIC0"/>
<dbReference type="RefSeq" id="WP_044049766.1">
    <property type="nucleotide sequence ID" value="NZ_CP003984.1"/>
</dbReference>